<accession>A0A0E0ASZ3</accession>
<organism evidence="1">
    <name type="scientific">Oryza glumipatula</name>
    <dbReference type="NCBI Taxonomy" id="40148"/>
    <lineage>
        <taxon>Eukaryota</taxon>
        <taxon>Viridiplantae</taxon>
        <taxon>Streptophyta</taxon>
        <taxon>Embryophyta</taxon>
        <taxon>Tracheophyta</taxon>
        <taxon>Spermatophyta</taxon>
        <taxon>Magnoliopsida</taxon>
        <taxon>Liliopsida</taxon>
        <taxon>Poales</taxon>
        <taxon>Poaceae</taxon>
        <taxon>BOP clade</taxon>
        <taxon>Oryzoideae</taxon>
        <taxon>Oryzeae</taxon>
        <taxon>Oryzinae</taxon>
        <taxon>Oryza</taxon>
    </lineage>
</organism>
<sequence length="124" mass="14854">MAYKRRGRASMLQHGVAEAAVQHQQLQHGMAGAVVWWLNKEERKSAIEEDSTFGLEDEKLKEEMKGSAGNWKLWRCFHGEKWKKRLEHGYGEVNRQKMERWLGNWKKQIKLNRLIQFLSFKWRN</sequence>
<reference evidence="1" key="1">
    <citation type="submission" date="2015-04" db="UniProtKB">
        <authorList>
            <consortium name="EnsemblPlants"/>
        </authorList>
    </citation>
    <scope>IDENTIFICATION</scope>
</reference>
<evidence type="ECO:0000313" key="1">
    <source>
        <dbReference type="EnsemblPlants" id="OGLUM08G08700.1"/>
    </source>
</evidence>
<dbReference type="Proteomes" id="UP000026961">
    <property type="component" value="Chromosome 8"/>
</dbReference>
<dbReference type="AlphaFoldDB" id="A0A0E0ASZ3"/>
<dbReference type="Gramene" id="OGLUM08G08700.1">
    <property type="protein sequence ID" value="OGLUM08G08700.1"/>
    <property type="gene ID" value="OGLUM08G08700"/>
</dbReference>
<reference evidence="1" key="2">
    <citation type="submission" date="2018-05" db="EMBL/GenBank/DDBJ databases">
        <title>OgluRS3 (Oryza glumaepatula Reference Sequence Version 3).</title>
        <authorList>
            <person name="Zhang J."/>
            <person name="Kudrna D."/>
            <person name="Lee S."/>
            <person name="Talag J."/>
            <person name="Welchert J."/>
            <person name="Wing R.A."/>
        </authorList>
    </citation>
    <scope>NUCLEOTIDE SEQUENCE [LARGE SCALE GENOMIC DNA]</scope>
</reference>
<proteinExistence type="predicted"/>
<protein>
    <submittedName>
        <fullName evidence="1">Uncharacterized protein</fullName>
    </submittedName>
</protein>
<dbReference type="HOGENOM" id="CLU_2007504_0_0_1"/>
<keyword evidence="2" id="KW-1185">Reference proteome</keyword>
<evidence type="ECO:0000313" key="2">
    <source>
        <dbReference type="Proteomes" id="UP000026961"/>
    </source>
</evidence>
<dbReference type="EnsemblPlants" id="OGLUM08G08700.1">
    <property type="protein sequence ID" value="OGLUM08G08700.1"/>
    <property type="gene ID" value="OGLUM08G08700"/>
</dbReference>
<name>A0A0E0ASZ3_9ORYZ</name>